<dbReference type="Pfam" id="PF07914">
    <property type="entry name" value="DUF1679"/>
    <property type="match status" value="1"/>
</dbReference>
<name>A0A914X516_9BILA</name>
<protein>
    <submittedName>
        <fullName evidence="3">CHK kinase-like domain-containing protein</fullName>
    </submittedName>
</protein>
<proteinExistence type="predicted"/>
<dbReference type="Proteomes" id="UP000887566">
    <property type="component" value="Unplaced"/>
</dbReference>
<dbReference type="SMART" id="SM00587">
    <property type="entry name" value="CHK"/>
    <property type="match status" value="1"/>
</dbReference>
<evidence type="ECO:0000313" key="2">
    <source>
        <dbReference type="Proteomes" id="UP000887566"/>
    </source>
</evidence>
<evidence type="ECO:0000313" key="3">
    <source>
        <dbReference type="WBParaSite" id="PSAMB.scaffold6514size9330.g28632.t1"/>
    </source>
</evidence>
<evidence type="ECO:0000259" key="1">
    <source>
        <dbReference type="SMART" id="SM00587"/>
    </source>
</evidence>
<dbReference type="PANTHER" id="PTHR23020:SF41">
    <property type="entry name" value="AMINOGLYCOSIDE PHOSPHOTRANSFERASE DOMAIN-CONTAINING PROTEIN"/>
    <property type="match status" value="1"/>
</dbReference>
<accession>A0A914X516</accession>
<dbReference type="InterPro" id="IPR011009">
    <property type="entry name" value="Kinase-like_dom_sf"/>
</dbReference>
<feature type="domain" description="CHK kinase-like" evidence="1">
    <location>
        <begin position="164"/>
        <end position="357"/>
    </location>
</feature>
<dbReference type="InterPro" id="IPR012877">
    <property type="entry name" value="Dhs-27"/>
</dbReference>
<keyword evidence="2" id="KW-1185">Reference proteome</keyword>
<organism evidence="2 3">
    <name type="scientific">Plectus sambesii</name>
    <dbReference type="NCBI Taxonomy" id="2011161"/>
    <lineage>
        <taxon>Eukaryota</taxon>
        <taxon>Metazoa</taxon>
        <taxon>Ecdysozoa</taxon>
        <taxon>Nematoda</taxon>
        <taxon>Chromadorea</taxon>
        <taxon>Plectida</taxon>
        <taxon>Plectina</taxon>
        <taxon>Plectoidea</taxon>
        <taxon>Plectidae</taxon>
        <taxon>Plectus</taxon>
    </lineage>
</organism>
<dbReference type="InterPro" id="IPR052961">
    <property type="entry name" value="Oxido-Kinase-like_Enzymes"/>
</dbReference>
<dbReference type="InterPro" id="IPR015897">
    <property type="entry name" value="CHK_kinase-like"/>
</dbReference>
<dbReference type="SUPFAM" id="SSF56112">
    <property type="entry name" value="Protein kinase-like (PK-like)"/>
    <property type="match status" value="1"/>
</dbReference>
<dbReference type="PANTHER" id="PTHR23020">
    <property type="entry name" value="UNCHARACTERIZED NUCLEAR HORMONE RECEPTOR-RELATED"/>
    <property type="match status" value="1"/>
</dbReference>
<dbReference type="AlphaFoldDB" id="A0A914X516"/>
<dbReference type="Gene3D" id="3.90.1200.10">
    <property type="match status" value="1"/>
</dbReference>
<sequence length="431" mass="48587">MAPSEHNEPATTDSTAGLFNTSVTLECLERKLQEALNTSATFGPKVSTEQIGYGLGFMSVMLRLKPDWQGEKAEELPNRFAVKIPSTVTMESFSKQVNGEEKLKEGSAGLNMEELAKSCAGVLHQAHASEASFYKMIKKDGLKFKIPKFYLANHFGSNGENGLIIMEDLGAIATTKPLYETLSLESVKAVLENLAKVHAYSLLNDEWLSNSDFKMTFAKFEKQTGNSFEKMIRSSMEVLKKDHPALFDPLIDRLIEICKEDMGFHYMDTIHEKLGLPPVLTHGDLWSNNMMWRKTEDGKGTTGELAAIVDWQLVHPGCIGEDFVRLLCSSAGTDVRREHLEELFQHYHTSLKARMGKEPPFTVAQIISAYKHLFRYGALMVIPMFESFMRAEFGMMGTENIEQHRHDVLIRAKCLIDDIYEIEDELALERA</sequence>
<reference evidence="3" key="1">
    <citation type="submission" date="2022-11" db="UniProtKB">
        <authorList>
            <consortium name="WormBaseParasite"/>
        </authorList>
    </citation>
    <scope>IDENTIFICATION</scope>
</reference>
<dbReference type="WBParaSite" id="PSAMB.scaffold6514size9330.g28632.t1">
    <property type="protein sequence ID" value="PSAMB.scaffold6514size9330.g28632.t1"/>
    <property type="gene ID" value="PSAMB.scaffold6514size9330.g28632"/>
</dbReference>